<dbReference type="OrthoDB" id="1150187at2"/>
<dbReference type="Gene3D" id="2.170.120.30">
    <property type="match status" value="1"/>
</dbReference>
<evidence type="ECO:0000313" key="1">
    <source>
        <dbReference type="EMBL" id="RSK38325.1"/>
    </source>
</evidence>
<dbReference type="EMBL" id="RWBG01000006">
    <property type="protein sequence ID" value="RSK38325.1"/>
    <property type="molecule type" value="Genomic_DNA"/>
</dbReference>
<accession>A0A3R9NL19</accession>
<sequence length="253" mass="29178">MTLKTNGFNLLQYYLSRPKVNVNFKNDITQTDSLYIWSKSAFFSKLNQQFDKDIELLNVTPDTLKFRFDKNEVKKIPIKLNSRISFSPGYDLFKPIVLNPDSIKVIGPQVLVDKIHAIETDSVTLLDVKNNQQKKVKLKLPNNSNDNLIFSNSSTSINIEVDKFTEGHLKVPVSIINVPENITLKYFPKKVNISYYTSLTHFKEIKAKDFLVVCDYNQINENQTALIPKVTRKPEQVRHVKVDQAQIDFIIVQ</sequence>
<dbReference type="Proteomes" id="UP000270620">
    <property type="component" value="Unassembled WGS sequence"/>
</dbReference>
<evidence type="ECO:0000313" key="2">
    <source>
        <dbReference type="Proteomes" id="UP000270620"/>
    </source>
</evidence>
<keyword evidence="2" id="KW-1185">Reference proteome</keyword>
<comment type="caution">
    <text evidence="1">The sequence shown here is derived from an EMBL/GenBank/DDBJ whole genome shotgun (WGS) entry which is preliminary data.</text>
</comment>
<gene>
    <name evidence="1" type="ORF">EJA19_12355</name>
</gene>
<dbReference type="InterPro" id="IPR053154">
    <property type="entry name" value="c-di-AMP_regulator"/>
</dbReference>
<dbReference type="Gene3D" id="2.170.120.40">
    <property type="entry name" value="YbbR-like domain"/>
    <property type="match status" value="1"/>
</dbReference>
<name>A0A3R9NL19_9FLAO</name>
<protein>
    <submittedName>
        <fullName evidence="1">YbbR-like domain-containing protein</fullName>
    </submittedName>
</protein>
<dbReference type="AlphaFoldDB" id="A0A3R9NL19"/>
<dbReference type="PANTHER" id="PTHR37804">
    <property type="entry name" value="CDAA REGULATORY PROTEIN CDAR"/>
    <property type="match status" value="1"/>
</dbReference>
<organism evidence="1 2">
    <name type="scientific">Mangrovimonas spongiae</name>
    <dbReference type="NCBI Taxonomy" id="2494697"/>
    <lineage>
        <taxon>Bacteria</taxon>
        <taxon>Pseudomonadati</taxon>
        <taxon>Bacteroidota</taxon>
        <taxon>Flavobacteriia</taxon>
        <taxon>Flavobacteriales</taxon>
        <taxon>Flavobacteriaceae</taxon>
        <taxon>Mangrovimonas</taxon>
    </lineage>
</organism>
<reference evidence="1 2" key="1">
    <citation type="submission" date="2018-12" db="EMBL/GenBank/DDBJ databases">
        <title>Mangrovimonas spongiae sp. nov., a novel member of the genus Mangrovimonas isolated from marine sponge.</title>
        <authorList>
            <person name="Zhuang L."/>
            <person name="Luo L."/>
        </authorList>
    </citation>
    <scope>NUCLEOTIDE SEQUENCE [LARGE SCALE GENOMIC DNA]</scope>
    <source>
        <strain evidence="1 2">HN-E26</strain>
    </source>
</reference>
<proteinExistence type="predicted"/>
<dbReference type="PANTHER" id="PTHR37804:SF1">
    <property type="entry name" value="CDAA REGULATORY PROTEIN CDAR"/>
    <property type="match status" value="1"/>
</dbReference>